<dbReference type="InterPro" id="IPR000847">
    <property type="entry name" value="LysR_HTH_N"/>
</dbReference>
<dbReference type="SUPFAM" id="SSF46785">
    <property type="entry name" value="Winged helix' DNA-binding domain"/>
    <property type="match status" value="1"/>
</dbReference>
<name>A0ABT2A4A7_9BURK</name>
<comment type="caution">
    <text evidence="6">The sequence shown here is derived from an EMBL/GenBank/DDBJ whole genome shotgun (WGS) entry which is preliminary data.</text>
</comment>
<dbReference type="InterPro" id="IPR005119">
    <property type="entry name" value="LysR_subst-bd"/>
</dbReference>
<evidence type="ECO:0000313" key="7">
    <source>
        <dbReference type="Proteomes" id="UP001205560"/>
    </source>
</evidence>
<dbReference type="Gene3D" id="1.10.10.10">
    <property type="entry name" value="Winged helix-like DNA-binding domain superfamily/Winged helix DNA-binding domain"/>
    <property type="match status" value="1"/>
</dbReference>
<keyword evidence="3" id="KW-0238">DNA-binding</keyword>
<evidence type="ECO:0000256" key="4">
    <source>
        <dbReference type="ARBA" id="ARBA00023163"/>
    </source>
</evidence>
<comment type="similarity">
    <text evidence="1">Belongs to the LysR transcriptional regulatory family.</text>
</comment>
<sequence length="333" mass="36749">MNNKLQAMEVFVQVVDAGSFTRAAETLQMPKATVSTLVQSLETALSTKLLHRTTRLVTVTTDGAAYYERCVRILSDVRDAEESLSRTRLSPSGRLRVDMPTGLASEVLIPALPDFFERYPDIMMELGSTDRPVDLVEEGVDCAIRGGDLVDGNLIARRVGVVNFLTAASPAYLDKYGVPKHPRDLERHRCVNYFSAKTGKIYDWDFRRGEERIDIAMRGVIALNDSNAYVHAGLAGLGVIQMTDYLLTEHVAAGRMVQLLPDWTSDPLPVHVVYPQNRHLSAKVRVFVEWVSEVFAKHPYMHVRATPPVLANALPLAAMETITAAAAAATMSP</sequence>
<dbReference type="PROSITE" id="PS50931">
    <property type="entry name" value="HTH_LYSR"/>
    <property type="match status" value="1"/>
</dbReference>
<dbReference type="RefSeq" id="WP_258844413.1">
    <property type="nucleotide sequence ID" value="NZ_JANUGX010000004.1"/>
</dbReference>
<evidence type="ECO:0000256" key="2">
    <source>
        <dbReference type="ARBA" id="ARBA00023015"/>
    </source>
</evidence>
<feature type="domain" description="HTH lysR-type" evidence="5">
    <location>
        <begin position="1"/>
        <end position="60"/>
    </location>
</feature>
<dbReference type="CDD" id="cd08472">
    <property type="entry name" value="PBP2_CrgA_like_3"/>
    <property type="match status" value="1"/>
</dbReference>
<dbReference type="Pfam" id="PF03466">
    <property type="entry name" value="LysR_substrate"/>
    <property type="match status" value="1"/>
</dbReference>
<dbReference type="PANTHER" id="PTHR30537">
    <property type="entry name" value="HTH-TYPE TRANSCRIPTIONAL REGULATOR"/>
    <property type="match status" value="1"/>
</dbReference>
<keyword evidence="2" id="KW-0805">Transcription regulation</keyword>
<gene>
    <name evidence="6" type="ORF">NX782_05535</name>
</gene>
<keyword evidence="4" id="KW-0804">Transcription</keyword>
<dbReference type="Gene3D" id="3.40.190.290">
    <property type="match status" value="1"/>
</dbReference>
<dbReference type="InterPro" id="IPR036390">
    <property type="entry name" value="WH_DNA-bd_sf"/>
</dbReference>
<protein>
    <submittedName>
        <fullName evidence="6">LysR family transcriptional regulator</fullName>
    </submittedName>
</protein>
<dbReference type="EMBL" id="JANUGX010000004">
    <property type="protein sequence ID" value="MCS0588660.1"/>
    <property type="molecule type" value="Genomic_DNA"/>
</dbReference>
<organism evidence="6 7">
    <name type="scientific">Massilia norwichensis</name>
    <dbReference type="NCBI Taxonomy" id="1442366"/>
    <lineage>
        <taxon>Bacteria</taxon>
        <taxon>Pseudomonadati</taxon>
        <taxon>Pseudomonadota</taxon>
        <taxon>Betaproteobacteria</taxon>
        <taxon>Burkholderiales</taxon>
        <taxon>Oxalobacteraceae</taxon>
        <taxon>Telluria group</taxon>
        <taxon>Massilia</taxon>
    </lineage>
</organism>
<keyword evidence="7" id="KW-1185">Reference proteome</keyword>
<dbReference type="SUPFAM" id="SSF53850">
    <property type="entry name" value="Periplasmic binding protein-like II"/>
    <property type="match status" value="1"/>
</dbReference>
<evidence type="ECO:0000259" key="5">
    <source>
        <dbReference type="PROSITE" id="PS50931"/>
    </source>
</evidence>
<reference evidence="6 7" key="1">
    <citation type="submission" date="2022-08" db="EMBL/GenBank/DDBJ databases">
        <title>Reclassification of Massilia species as members of the genera Telluria, Duganella, Pseudoduganella, Mokoshia gen. nov. and Zemynaea gen. nov. using orthogonal and non-orthogonal genome-based approaches.</title>
        <authorList>
            <person name="Bowman J.P."/>
        </authorList>
    </citation>
    <scope>NUCLEOTIDE SEQUENCE [LARGE SCALE GENOMIC DNA]</scope>
    <source>
        <strain evidence="6 7">LMG 28164</strain>
    </source>
</reference>
<dbReference type="PANTHER" id="PTHR30537:SF17">
    <property type="entry name" value="LYSR-FAMILY REGULATORY PROTEIN"/>
    <property type="match status" value="1"/>
</dbReference>
<proteinExistence type="inferred from homology"/>
<evidence type="ECO:0000256" key="3">
    <source>
        <dbReference type="ARBA" id="ARBA00023125"/>
    </source>
</evidence>
<evidence type="ECO:0000313" key="6">
    <source>
        <dbReference type="EMBL" id="MCS0588660.1"/>
    </source>
</evidence>
<dbReference type="InterPro" id="IPR036388">
    <property type="entry name" value="WH-like_DNA-bd_sf"/>
</dbReference>
<dbReference type="InterPro" id="IPR058163">
    <property type="entry name" value="LysR-type_TF_proteobact-type"/>
</dbReference>
<accession>A0ABT2A4A7</accession>
<evidence type="ECO:0000256" key="1">
    <source>
        <dbReference type="ARBA" id="ARBA00009437"/>
    </source>
</evidence>
<dbReference type="Pfam" id="PF00126">
    <property type="entry name" value="HTH_1"/>
    <property type="match status" value="1"/>
</dbReference>
<dbReference type="Proteomes" id="UP001205560">
    <property type="component" value="Unassembled WGS sequence"/>
</dbReference>